<dbReference type="PANTHER" id="PTHR12461">
    <property type="entry name" value="HYPOXIA-INDUCIBLE FACTOR 1 ALPHA INHIBITOR-RELATED"/>
    <property type="match status" value="1"/>
</dbReference>
<organism evidence="3 4">
    <name type="scientific">Acanthamoeba castellanii (strain ATCC 30010 / Neff)</name>
    <dbReference type="NCBI Taxonomy" id="1257118"/>
    <lineage>
        <taxon>Eukaryota</taxon>
        <taxon>Amoebozoa</taxon>
        <taxon>Discosea</taxon>
        <taxon>Longamoebia</taxon>
        <taxon>Centramoebida</taxon>
        <taxon>Acanthamoebidae</taxon>
        <taxon>Acanthamoeba</taxon>
    </lineage>
</organism>
<dbReference type="PROSITE" id="PS51184">
    <property type="entry name" value="JMJC"/>
    <property type="match status" value="1"/>
</dbReference>
<dbReference type="RefSeq" id="XP_004337698.1">
    <property type="nucleotide sequence ID" value="XM_004337650.1"/>
</dbReference>
<dbReference type="GO" id="GO:0051213">
    <property type="term" value="F:dioxygenase activity"/>
    <property type="evidence" value="ECO:0007669"/>
    <property type="project" value="UniProtKB-KW"/>
</dbReference>
<dbReference type="Proteomes" id="UP000011083">
    <property type="component" value="Unassembled WGS sequence"/>
</dbReference>
<dbReference type="InterPro" id="IPR041667">
    <property type="entry name" value="Cupin_8"/>
</dbReference>
<feature type="signal peptide" evidence="1">
    <location>
        <begin position="1"/>
        <end position="21"/>
    </location>
</feature>
<proteinExistence type="predicted"/>
<evidence type="ECO:0000259" key="2">
    <source>
        <dbReference type="PROSITE" id="PS51184"/>
    </source>
</evidence>
<dbReference type="KEGG" id="acan:ACA1_378010"/>
<keyword evidence="1" id="KW-0732">Signal</keyword>
<dbReference type="AlphaFoldDB" id="L8GRT4"/>
<dbReference type="GeneID" id="14916360"/>
<dbReference type="SMART" id="SM00558">
    <property type="entry name" value="JmjC"/>
    <property type="match status" value="1"/>
</dbReference>
<keyword evidence="3" id="KW-0223">Dioxygenase</keyword>
<evidence type="ECO:0000313" key="3">
    <source>
        <dbReference type="EMBL" id="ELR15685.1"/>
    </source>
</evidence>
<keyword evidence="4" id="KW-1185">Reference proteome</keyword>
<feature type="chain" id="PRO_5003989780" evidence="1">
    <location>
        <begin position="22"/>
        <end position="528"/>
    </location>
</feature>
<dbReference type="InterPro" id="IPR014710">
    <property type="entry name" value="RmlC-like_jellyroll"/>
</dbReference>
<dbReference type="InterPro" id="IPR003347">
    <property type="entry name" value="JmjC_dom"/>
</dbReference>
<dbReference type="SUPFAM" id="SSF51197">
    <property type="entry name" value="Clavaminate synthase-like"/>
    <property type="match status" value="1"/>
</dbReference>
<sequence length="528" mass="59114">MVAFVLLPLFVALFACWTLFSREIHVAPPFSANPQSVLVPKLLERLRSRFEDDEFDETKDLTAPHAVPVEVWSLPLSSSSTTDEGQVGHDFATACLAEGKPRLIRNSPVKAWPAMRRWAPATNHQADDFAASLGADGPLKVHVSGLPTVRMHSGVQPMGTLPGLEWHRPWTEELMTSDEFMALSRGNKGGDQRKFAYFFSSLDALPASVQVDVGDQSFLTVGWRLVWETNVWVGGPLIRTPTHYDLLHNFYVQVQGHKRFRLYSPEQWPYLYLFPRLHPSTRMSQVDPAVLEQSGVNVSSAFPDYAKMRPHEVVLHPGDVLYLPPYWFHEVTVVGDDVSISVSVHTESDEVALREAVMQHPIPVHTDWPTDIKIKALAHYLHLVTADPLINLDYASGSEAQGPDGGNRFIAALVKTRYAHFGLDPWVDGLAAGVDEAEREWREIERWELGREDDAEDFALCLDNAELGRHLERHASDLKQKLGRWLSTPHAHIEIGNWVEDISSHLLGPLSVGPFLRMLATHAPSAAC</sequence>
<gene>
    <name evidence="3" type="ORF">ACA1_378010</name>
</gene>
<protein>
    <submittedName>
        <fullName evidence="3">Peptide-aspartate beta-dioxygenase</fullName>
    </submittedName>
</protein>
<name>L8GRT4_ACACF</name>
<dbReference type="OrthoDB" id="415358at2759"/>
<dbReference type="PANTHER" id="PTHR12461:SF105">
    <property type="entry name" value="HYPOXIA-INDUCIBLE FACTOR 1-ALPHA INHIBITOR"/>
    <property type="match status" value="1"/>
</dbReference>
<feature type="domain" description="JmjC" evidence="2">
    <location>
        <begin position="194"/>
        <end position="361"/>
    </location>
</feature>
<dbReference type="VEuPathDB" id="AmoebaDB:ACA1_378010"/>
<dbReference type="Gene3D" id="2.60.120.10">
    <property type="entry name" value="Jelly Rolls"/>
    <property type="match status" value="1"/>
</dbReference>
<dbReference type="OMA" id="WTEELMT"/>
<dbReference type="EMBL" id="KB008025">
    <property type="protein sequence ID" value="ELR15685.1"/>
    <property type="molecule type" value="Genomic_DNA"/>
</dbReference>
<dbReference type="Pfam" id="PF13621">
    <property type="entry name" value="Cupin_8"/>
    <property type="match status" value="1"/>
</dbReference>
<evidence type="ECO:0000256" key="1">
    <source>
        <dbReference type="SAM" id="SignalP"/>
    </source>
</evidence>
<reference evidence="3 4" key="1">
    <citation type="journal article" date="2013" name="Genome Biol.">
        <title>Genome of Acanthamoeba castellanii highlights extensive lateral gene transfer and early evolution of tyrosine kinase signaling.</title>
        <authorList>
            <person name="Clarke M."/>
            <person name="Lohan A.J."/>
            <person name="Liu B."/>
            <person name="Lagkouvardos I."/>
            <person name="Roy S."/>
            <person name="Zafar N."/>
            <person name="Bertelli C."/>
            <person name="Schilde C."/>
            <person name="Kianianmomeni A."/>
            <person name="Burglin T.R."/>
            <person name="Frech C."/>
            <person name="Turcotte B."/>
            <person name="Kopec K.O."/>
            <person name="Synnott J.M."/>
            <person name="Choo C."/>
            <person name="Paponov I."/>
            <person name="Finkler A."/>
            <person name="Soon Heng Tan C."/>
            <person name="Hutchins A.P."/>
            <person name="Weinmeier T."/>
            <person name="Rattei T."/>
            <person name="Chu J.S."/>
            <person name="Gimenez G."/>
            <person name="Irimia M."/>
            <person name="Rigden D.J."/>
            <person name="Fitzpatrick D.A."/>
            <person name="Lorenzo-Morales J."/>
            <person name="Bateman A."/>
            <person name="Chiu C.H."/>
            <person name="Tang P."/>
            <person name="Hegemann P."/>
            <person name="Fromm H."/>
            <person name="Raoult D."/>
            <person name="Greub G."/>
            <person name="Miranda-Saavedra D."/>
            <person name="Chen N."/>
            <person name="Nash P."/>
            <person name="Ginger M.L."/>
            <person name="Horn M."/>
            <person name="Schaap P."/>
            <person name="Caler L."/>
            <person name="Loftus B."/>
        </authorList>
    </citation>
    <scope>NUCLEOTIDE SEQUENCE [LARGE SCALE GENOMIC DNA]</scope>
    <source>
        <strain evidence="3 4">Neff</strain>
    </source>
</reference>
<keyword evidence="3" id="KW-0560">Oxidoreductase</keyword>
<evidence type="ECO:0000313" key="4">
    <source>
        <dbReference type="Proteomes" id="UP000011083"/>
    </source>
</evidence>
<accession>L8GRT4</accession>